<evidence type="ECO:0000256" key="2">
    <source>
        <dbReference type="SAM" id="Phobius"/>
    </source>
</evidence>
<gene>
    <name evidence="3" type="ORF">SAMN06265182_1245</name>
</gene>
<feature type="region of interest" description="Disordered" evidence="1">
    <location>
        <begin position="74"/>
        <end position="93"/>
    </location>
</feature>
<dbReference type="AlphaFoldDB" id="A0A285NFI9"/>
<keyword evidence="2" id="KW-0812">Transmembrane</keyword>
<organism evidence="3 4">
    <name type="scientific">Persephonella hydrogeniphila</name>
    <dbReference type="NCBI Taxonomy" id="198703"/>
    <lineage>
        <taxon>Bacteria</taxon>
        <taxon>Pseudomonadati</taxon>
        <taxon>Aquificota</taxon>
        <taxon>Aquificia</taxon>
        <taxon>Aquificales</taxon>
        <taxon>Hydrogenothermaceae</taxon>
        <taxon>Persephonella</taxon>
    </lineage>
</organism>
<evidence type="ECO:0000313" key="3">
    <source>
        <dbReference type="EMBL" id="SNZ08272.1"/>
    </source>
</evidence>
<keyword evidence="2" id="KW-1133">Transmembrane helix</keyword>
<dbReference type="Proteomes" id="UP000219036">
    <property type="component" value="Unassembled WGS sequence"/>
</dbReference>
<evidence type="ECO:0000256" key="1">
    <source>
        <dbReference type="SAM" id="MobiDB-lite"/>
    </source>
</evidence>
<feature type="transmembrane region" description="Helical" evidence="2">
    <location>
        <begin position="25"/>
        <end position="53"/>
    </location>
</feature>
<keyword evidence="4" id="KW-1185">Reference proteome</keyword>
<dbReference type="EMBL" id="OBEI01000004">
    <property type="protein sequence ID" value="SNZ08272.1"/>
    <property type="molecule type" value="Genomic_DNA"/>
</dbReference>
<protein>
    <submittedName>
        <fullName evidence="3">Uncharacterized protein</fullName>
    </submittedName>
</protein>
<proteinExistence type="predicted"/>
<sequence length="93" mass="10858">MSVANFSELVLKEKLKMFISKTISFLLYFFLSFLVVLCIPFLVLIGVLSSILYKVDKDFSFSIEINPQRDLRKTYNKKEEKNSSTEPHIEETN</sequence>
<name>A0A285NFI9_9AQUI</name>
<reference evidence="4" key="1">
    <citation type="submission" date="2017-09" db="EMBL/GenBank/DDBJ databases">
        <authorList>
            <person name="Varghese N."/>
            <person name="Submissions S."/>
        </authorList>
    </citation>
    <scope>NUCLEOTIDE SEQUENCE [LARGE SCALE GENOMIC DNA]</scope>
    <source>
        <strain evidence="4">DSM 15103</strain>
    </source>
</reference>
<evidence type="ECO:0000313" key="4">
    <source>
        <dbReference type="Proteomes" id="UP000219036"/>
    </source>
</evidence>
<dbReference type="RefSeq" id="WP_097000417.1">
    <property type="nucleotide sequence ID" value="NZ_OBEI01000004.1"/>
</dbReference>
<accession>A0A285NFI9</accession>
<keyword evidence="2" id="KW-0472">Membrane</keyword>